<dbReference type="HAMAP" id="MF_00969">
    <property type="entry name" value="TRCF"/>
    <property type="match status" value="1"/>
</dbReference>
<evidence type="ECO:0000313" key="13">
    <source>
        <dbReference type="Proteomes" id="UP000703590"/>
    </source>
</evidence>
<evidence type="ECO:0000256" key="5">
    <source>
        <dbReference type="ARBA" id="ARBA00022806"/>
    </source>
</evidence>
<evidence type="ECO:0000256" key="1">
    <source>
        <dbReference type="ARBA" id="ARBA00022490"/>
    </source>
</evidence>
<comment type="subcellular location">
    <subcellularLocation>
        <location evidence="9">Cytoplasm</location>
    </subcellularLocation>
</comment>
<evidence type="ECO:0000256" key="2">
    <source>
        <dbReference type="ARBA" id="ARBA00022741"/>
    </source>
</evidence>
<dbReference type="SMART" id="SM01058">
    <property type="entry name" value="CarD_TRCF"/>
    <property type="match status" value="1"/>
</dbReference>
<keyword evidence="3 9" id="KW-0227">DNA damage</keyword>
<dbReference type="Gene3D" id="3.40.50.11180">
    <property type="match status" value="1"/>
</dbReference>
<dbReference type="InterPro" id="IPR036101">
    <property type="entry name" value="CarD-like/TRCF_RID_sf"/>
</dbReference>
<dbReference type="PROSITE" id="PS51192">
    <property type="entry name" value="HELICASE_ATP_BIND_1"/>
    <property type="match status" value="1"/>
</dbReference>
<comment type="similarity">
    <text evidence="9">In the N-terminal section; belongs to the UvrB family.</text>
</comment>
<dbReference type="EC" id="3.6.4.-" evidence="9"/>
<dbReference type="PROSITE" id="PS51194">
    <property type="entry name" value="HELICASE_CTER"/>
    <property type="match status" value="1"/>
</dbReference>
<accession>A0ABS2WQK3</accession>
<keyword evidence="4 9" id="KW-0378">Hydrolase</keyword>
<dbReference type="Gene3D" id="2.40.10.170">
    <property type="match status" value="1"/>
</dbReference>
<dbReference type="SUPFAM" id="SSF52540">
    <property type="entry name" value="P-loop containing nucleoside triphosphate hydrolases"/>
    <property type="match status" value="3"/>
</dbReference>
<evidence type="ECO:0000259" key="11">
    <source>
        <dbReference type="PROSITE" id="PS51194"/>
    </source>
</evidence>
<reference evidence="13" key="2">
    <citation type="submission" date="2021-02" db="EMBL/GenBank/DDBJ databases">
        <title>Sulfurospirillum tamanensis sp. nov.</title>
        <authorList>
            <person name="Merkel A.Y."/>
        </authorList>
    </citation>
    <scope>NUCLEOTIDE SEQUENCE [LARGE SCALE GENOMIC DNA]</scope>
    <source>
        <strain evidence="13">T05b</strain>
    </source>
</reference>
<dbReference type="InterPro" id="IPR005118">
    <property type="entry name" value="TRCF_C"/>
</dbReference>
<keyword evidence="1 9" id="KW-0963">Cytoplasm</keyword>
<feature type="domain" description="Helicase ATP-binding" evidence="10">
    <location>
        <begin position="491"/>
        <end position="650"/>
    </location>
</feature>
<dbReference type="InterPro" id="IPR027417">
    <property type="entry name" value="P-loop_NTPase"/>
</dbReference>
<dbReference type="InterPro" id="IPR014001">
    <property type="entry name" value="Helicase_ATP-bd"/>
</dbReference>
<dbReference type="Gene3D" id="3.30.2060.10">
    <property type="entry name" value="Penicillin-binding protein 1b domain"/>
    <property type="match status" value="1"/>
</dbReference>
<keyword evidence="2 9" id="KW-0547">Nucleotide-binding</keyword>
<keyword evidence="13" id="KW-1185">Reference proteome</keyword>
<dbReference type="InterPro" id="IPR037235">
    <property type="entry name" value="TRCF-like_C_D7"/>
</dbReference>
<evidence type="ECO:0000313" key="12">
    <source>
        <dbReference type="EMBL" id="MBN2963895.1"/>
    </source>
</evidence>
<dbReference type="Pfam" id="PF03461">
    <property type="entry name" value="TRCF"/>
    <property type="match status" value="1"/>
</dbReference>
<dbReference type="SUPFAM" id="SSF141259">
    <property type="entry name" value="CarD-like"/>
    <property type="match status" value="1"/>
</dbReference>
<comment type="caution">
    <text evidence="12">The sequence shown here is derived from an EMBL/GenBank/DDBJ whole genome shotgun (WGS) entry which is preliminary data.</text>
</comment>
<dbReference type="Pfam" id="PF00270">
    <property type="entry name" value="DEAD"/>
    <property type="match status" value="1"/>
</dbReference>
<dbReference type="Gene3D" id="3.40.50.300">
    <property type="entry name" value="P-loop containing nucleotide triphosphate hydrolases"/>
    <property type="match status" value="2"/>
</dbReference>
<comment type="function">
    <text evidence="9">Couples transcription and DNA repair by recognizing RNA polymerase (RNAP) stalled at DNA lesions. Mediates ATP-dependent release of RNAP and its truncated transcript from the DNA, and recruitment of nucleotide excision repair machinery to the damaged site.</text>
</comment>
<keyword evidence="6 9" id="KW-0067">ATP-binding</keyword>
<sequence>MQAACYEYYKHGGKAQILVAKNDKEVARLKDAVALAGKKPFALPDFRARNSEDLRSYSAELYALLAALNHFANEASPKKVLISPLRTLLHPLPAPKLLKRRTLCFGERVSLAAFKEELLHWGYTFVDVVESHGEVSFRGDIIDIFSIDAVEPVRISLFGDEIESIRFFACETQKSDKTEHESVTILPALFGLDAQGFERVLHTIENTPSDAFVKDMLSMGFWGLGELRMDYLSHFDACFAQKMDGEIAEIALFDETIDAARLLALPLLPEPKQYQDIEVSAPKPFLELHQNKRITLLARNEALLKQVNIEELGRFQESPLVVNIMSKEEIILSLNKPLSKKRPKRPSMILDELRIGDYVVHESYGVGIFKGLTNTTVLGATRDFVTLVYQGEDKLLLPVENLHVIDRYISDGGGLATLDKLGKGSFQKLKAKTREKLFEIAKEIIDIAAKRELVKGFSVRCDHEEMALFRAQAGFEYTPDQERSIEEIFEDLGSGKVMDRLLSGDVGFGKTEVAMNAILATVKGGYQVAFIAPTTLLSSQHFKSIKERLSGFGVRLAKLDRFTTTKERTSLLRGLAEGSIDVCIGTHALLGAPMKNQALLVIDEEHKFGVKQKEALKNMRANIHVLSMSATPIPRSLNMALSSIRQYSQILTPPKEREDVRTFVKEYDEVLVKEVLLREIRRGGQIFYVHNRIASIESKARELRQVLPSLRILVLHSQVSAAFTEKEMLRFEEGAYDVLLSTSIIESGIHLPNVNTIMIESSDHFGIADLHQLRGRVGRGARQGFCYFLVQNKEALTDQAKKRLVALESNASLGSGSVLAYHDLEIRGGGNLVGEAQSGHIKNIGYALYLKMLEDAIGELMHHEKSEKKEIDLKLSISAYISPECVGEDRVRLELYRRLSHCKSIQEVYEIEEEMCDRFGSVDVPTKQFLELIVVKILGMASQVSSIANYQQNITVAFEDGKKEVLKSPSKDDDDILATLLEYLRKKEKR</sequence>
<evidence type="ECO:0000256" key="6">
    <source>
        <dbReference type="ARBA" id="ARBA00022840"/>
    </source>
</evidence>
<dbReference type="Gene3D" id="3.90.1150.50">
    <property type="entry name" value="Transcription-repair-coupling factor, D7 domain"/>
    <property type="match status" value="1"/>
</dbReference>
<evidence type="ECO:0000256" key="4">
    <source>
        <dbReference type="ARBA" id="ARBA00022801"/>
    </source>
</evidence>
<evidence type="ECO:0000256" key="9">
    <source>
        <dbReference type="HAMAP-Rule" id="MF_00969"/>
    </source>
</evidence>
<dbReference type="SUPFAM" id="SSF143517">
    <property type="entry name" value="TRCF domain-like"/>
    <property type="match status" value="1"/>
</dbReference>
<dbReference type="EMBL" id="JAFHKK010000005">
    <property type="protein sequence ID" value="MBN2963895.1"/>
    <property type="molecule type" value="Genomic_DNA"/>
</dbReference>
<evidence type="ECO:0000256" key="7">
    <source>
        <dbReference type="ARBA" id="ARBA00023125"/>
    </source>
</evidence>
<dbReference type="InterPro" id="IPR011545">
    <property type="entry name" value="DEAD/DEAH_box_helicase_dom"/>
</dbReference>
<dbReference type="NCBIfam" id="TIGR00580">
    <property type="entry name" value="mfd"/>
    <property type="match status" value="1"/>
</dbReference>
<dbReference type="InterPro" id="IPR001650">
    <property type="entry name" value="Helicase_C-like"/>
</dbReference>
<dbReference type="PANTHER" id="PTHR47964">
    <property type="entry name" value="ATP-DEPENDENT DNA HELICASE HOMOLOG RECG, CHLOROPLASTIC"/>
    <property type="match status" value="1"/>
</dbReference>
<dbReference type="Pfam" id="PF00271">
    <property type="entry name" value="Helicase_C"/>
    <property type="match status" value="1"/>
</dbReference>
<organism evidence="12 13">
    <name type="scientific">Sulfurospirillum tamanense</name>
    <dbReference type="NCBI Taxonomy" id="2813362"/>
    <lineage>
        <taxon>Bacteria</taxon>
        <taxon>Pseudomonadati</taxon>
        <taxon>Campylobacterota</taxon>
        <taxon>Epsilonproteobacteria</taxon>
        <taxon>Campylobacterales</taxon>
        <taxon>Sulfurospirillaceae</taxon>
        <taxon>Sulfurospirillum</taxon>
    </lineage>
</organism>
<dbReference type="SMART" id="SM00982">
    <property type="entry name" value="TRCF"/>
    <property type="match status" value="1"/>
</dbReference>
<feature type="domain" description="Helicase C-terminal" evidence="11">
    <location>
        <begin position="663"/>
        <end position="825"/>
    </location>
</feature>
<evidence type="ECO:0000259" key="10">
    <source>
        <dbReference type="PROSITE" id="PS51192"/>
    </source>
</evidence>
<dbReference type="InterPro" id="IPR003711">
    <property type="entry name" value="CarD-like/TRCF_RID"/>
</dbReference>
<dbReference type="RefSeq" id="WP_205458440.1">
    <property type="nucleotide sequence ID" value="NZ_JAFHKK010000005.1"/>
</dbReference>
<evidence type="ECO:0000256" key="8">
    <source>
        <dbReference type="ARBA" id="ARBA00023204"/>
    </source>
</evidence>
<reference evidence="12 13" key="3">
    <citation type="submission" date="2021-02" db="EMBL/GenBank/DDBJ databases">
        <authorList>
            <person name="Merkel A.Y."/>
        </authorList>
    </citation>
    <scope>NUCLEOTIDE SEQUENCE [LARGE SCALE GENOMIC DNA]</scope>
    <source>
        <strain evidence="12 13">T05b</strain>
    </source>
</reference>
<dbReference type="InterPro" id="IPR004576">
    <property type="entry name" value="Mfd"/>
</dbReference>
<keyword evidence="5" id="KW-0347">Helicase</keyword>
<reference evidence="12 13" key="1">
    <citation type="submission" date="2021-02" db="EMBL/GenBank/DDBJ databases">
        <title>Sulfurospirillum tamanensis sp. nov.</title>
        <authorList>
            <person name="Frolova A."/>
            <person name="Merkel A."/>
            <person name="Slobodkin A."/>
        </authorList>
    </citation>
    <scope>NUCLEOTIDE SEQUENCE [LARGE SCALE GENOMIC DNA]</scope>
    <source>
        <strain evidence="12 13">T05b</strain>
    </source>
</reference>
<dbReference type="SMART" id="SM00490">
    <property type="entry name" value="HELICc"/>
    <property type="match status" value="1"/>
</dbReference>
<dbReference type="InterPro" id="IPR041471">
    <property type="entry name" value="UvrB_inter"/>
</dbReference>
<dbReference type="CDD" id="cd17991">
    <property type="entry name" value="DEXHc_TRCF"/>
    <property type="match status" value="1"/>
</dbReference>
<gene>
    <name evidence="9 12" type="primary">mfd</name>
    <name evidence="12" type="ORF">JWV37_03795</name>
</gene>
<dbReference type="InterPro" id="IPR047112">
    <property type="entry name" value="RecG/Mfd"/>
</dbReference>
<keyword evidence="7 9" id="KW-0238">DNA-binding</keyword>
<evidence type="ECO:0000256" key="3">
    <source>
        <dbReference type="ARBA" id="ARBA00022763"/>
    </source>
</evidence>
<protein>
    <recommendedName>
        <fullName evidence="9">Transcription-repair-coupling factor</fullName>
        <shortName evidence="9">TRCF</shortName>
        <ecNumber evidence="9">3.6.4.-</ecNumber>
    </recommendedName>
</protein>
<dbReference type="SMART" id="SM00487">
    <property type="entry name" value="DEXDc"/>
    <property type="match status" value="1"/>
</dbReference>
<dbReference type="Pfam" id="PF02559">
    <property type="entry name" value="CarD_TRCF_RID"/>
    <property type="match status" value="1"/>
</dbReference>
<keyword evidence="8 9" id="KW-0234">DNA repair</keyword>
<name>A0ABS2WQK3_9BACT</name>
<dbReference type="Proteomes" id="UP000703590">
    <property type="component" value="Unassembled WGS sequence"/>
</dbReference>
<comment type="similarity">
    <text evidence="9">In the C-terminal section; belongs to the helicase family. RecG subfamily.</text>
</comment>
<dbReference type="PANTHER" id="PTHR47964:SF1">
    <property type="entry name" value="ATP-DEPENDENT DNA HELICASE HOMOLOG RECG, CHLOROPLASTIC"/>
    <property type="match status" value="1"/>
</dbReference>
<proteinExistence type="inferred from homology"/>
<dbReference type="Pfam" id="PF17757">
    <property type="entry name" value="UvrB_inter"/>
    <property type="match status" value="1"/>
</dbReference>